<reference evidence="4 5" key="1">
    <citation type="journal article" date="2016" name="Front. Microbiol.">
        <title>Comparative Genomics Analysis of Streptomyces Species Reveals Their Adaptation to the Marine Environment and Their Diversity at the Genomic Level.</title>
        <authorList>
            <person name="Tian X."/>
            <person name="Zhang Z."/>
            <person name="Yang T."/>
            <person name="Chen M."/>
            <person name="Li J."/>
            <person name="Chen F."/>
            <person name="Yang J."/>
            <person name="Li W."/>
            <person name="Zhang B."/>
            <person name="Zhang Z."/>
            <person name="Wu J."/>
            <person name="Zhang C."/>
            <person name="Long L."/>
            <person name="Xiao J."/>
        </authorList>
    </citation>
    <scope>NUCLEOTIDE SEQUENCE [LARGE SCALE GENOMIC DNA]</scope>
    <source>
        <strain evidence="4 5">SCSIO M10379</strain>
    </source>
</reference>
<dbReference type="InterPro" id="IPR001387">
    <property type="entry name" value="Cro/C1-type_HTH"/>
</dbReference>
<dbReference type="SUPFAM" id="SSF47413">
    <property type="entry name" value="lambda repressor-like DNA-binding domains"/>
    <property type="match status" value="1"/>
</dbReference>
<dbReference type="InterPro" id="IPR010982">
    <property type="entry name" value="Lambda_DNA-bd_dom_sf"/>
</dbReference>
<evidence type="ECO:0000259" key="3">
    <source>
        <dbReference type="PROSITE" id="PS50943"/>
    </source>
</evidence>
<name>A0A1E7K9U7_9ACTN</name>
<dbReference type="PANTHER" id="PTHR46558:SF4">
    <property type="entry name" value="DNA-BIDING PHAGE PROTEIN"/>
    <property type="match status" value="1"/>
</dbReference>
<dbReference type="Pfam" id="PF01381">
    <property type="entry name" value="HTH_3"/>
    <property type="match status" value="1"/>
</dbReference>
<dbReference type="EMBL" id="LJGV01000022">
    <property type="protein sequence ID" value="OEV00708.1"/>
    <property type="molecule type" value="Genomic_DNA"/>
</dbReference>
<dbReference type="PATRIC" id="fig|943816.4.peg.4833"/>
<dbReference type="RefSeq" id="WP_019354872.1">
    <property type="nucleotide sequence ID" value="NZ_LJGV01000022.1"/>
</dbReference>
<keyword evidence="1" id="KW-0238">DNA-binding</keyword>
<feature type="domain" description="HTH cro/C1-type" evidence="3">
    <location>
        <begin position="9"/>
        <end position="63"/>
    </location>
</feature>
<protein>
    <recommendedName>
        <fullName evidence="3">HTH cro/C1-type domain-containing protein</fullName>
    </recommendedName>
</protein>
<dbReference type="PANTHER" id="PTHR46558">
    <property type="entry name" value="TRACRIPTIONAL REGULATORY PROTEIN-RELATED-RELATED"/>
    <property type="match status" value="1"/>
</dbReference>
<accession>A0A1E7K9U7</accession>
<organism evidence="4 5">
    <name type="scientific">Streptomyces qinglanensis</name>
    <dbReference type="NCBI Taxonomy" id="943816"/>
    <lineage>
        <taxon>Bacteria</taxon>
        <taxon>Bacillati</taxon>
        <taxon>Actinomycetota</taxon>
        <taxon>Actinomycetes</taxon>
        <taxon>Kitasatosporales</taxon>
        <taxon>Streptomycetaceae</taxon>
        <taxon>Streptomyces</taxon>
    </lineage>
</organism>
<gene>
    <name evidence="4" type="ORF">AN217_26200</name>
</gene>
<feature type="compositionally biased region" description="Low complexity" evidence="2">
    <location>
        <begin position="87"/>
        <end position="97"/>
    </location>
</feature>
<dbReference type="Gene3D" id="1.10.260.40">
    <property type="entry name" value="lambda repressor-like DNA-binding domains"/>
    <property type="match status" value="1"/>
</dbReference>
<feature type="region of interest" description="Disordered" evidence="2">
    <location>
        <begin position="77"/>
        <end position="97"/>
    </location>
</feature>
<dbReference type="Proteomes" id="UP000175829">
    <property type="component" value="Unassembled WGS sequence"/>
</dbReference>
<evidence type="ECO:0000256" key="1">
    <source>
        <dbReference type="ARBA" id="ARBA00023125"/>
    </source>
</evidence>
<dbReference type="AlphaFoldDB" id="A0A1E7K9U7"/>
<dbReference type="GO" id="GO:0003677">
    <property type="term" value="F:DNA binding"/>
    <property type="evidence" value="ECO:0007669"/>
    <property type="project" value="UniProtKB-KW"/>
</dbReference>
<evidence type="ECO:0000313" key="4">
    <source>
        <dbReference type="EMBL" id="OEV00708.1"/>
    </source>
</evidence>
<dbReference type="SMART" id="SM00530">
    <property type="entry name" value="HTH_XRE"/>
    <property type="match status" value="1"/>
</dbReference>
<proteinExistence type="predicted"/>
<dbReference type="PROSITE" id="PS50943">
    <property type="entry name" value="HTH_CROC1"/>
    <property type="match status" value="1"/>
</dbReference>
<comment type="caution">
    <text evidence="4">The sequence shown here is derived from an EMBL/GenBank/DDBJ whole genome shotgun (WGS) entry which is preliminary data.</text>
</comment>
<dbReference type="CDD" id="cd00093">
    <property type="entry name" value="HTH_XRE"/>
    <property type="match status" value="1"/>
</dbReference>
<sequence>MSEHVHNRLAVVRAERKVSRQALAEAVGAHYQTIGYIERGQYNPSLDLALRIAAYFRLPVEALFSLEPFRPLTDEVYGAGGGRDGADATAHTGRSTG</sequence>
<evidence type="ECO:0000256" key="2">
    <source>
        <dbReference type="SAM" id="MobiDB-lite"/>
    </source>
</evidence>
<evidence type="ECO:0000313" key="5">
    <source>
        <dbReference type="Proteomes" id="UP000175829"/>
    </source>
</evidence>